<evidence type="ECO:0000256" key="1">
    <source>
        <dbReference type="SAM" id="Phobius"/>
    </source>
</evidence>
<gene>
    <name evidence="2" type="ORF">ACE5IX_14320</name>
</gene>
<keyword evidence="1" id="KW-1133">Transmembrane helix</keyword>
<dbReference type="EMBL" id="JBHILJ010000007">
    <property type="protein sequence ID" value="MFB5737695.1"/>
    <property type="molecule type" value="Genomic_DNA"/>
</dbReference>
<organism evidence="2 3">
    <name type="scientific">Leptospira wolffii</name>
    <dbReference type="NCBI Taxonomy" id="409998"/>
    <lineage>
        <taxon>Bacteria</taxon>
        <taxon>Pseudomonadati</taxon>
        <taxon>Spirochaetota</taxon>
        <taxon>Spirochaetia</taxon>
        <taxon>Leptospirales</taxon>
        <taxon>Leptospiraceae</taxon>
        <taxon>Leptospira</taxon>
    </lineage>
</organism>
<sequence length="230" mass="25373">MWNKSAQTVARCFFALTAFACFIGVAMELWWSYHHESLLPPNAGFTRTFGPGFDSFFNQFAFFTTQSNLILGVTNLFLALGSAKDSRSLPIWRLVGVINILITGIVFNFILPGREREAFAEATSFIEHTLNPILGILGWMVFGPAGFVTLPRILLAACIPILYAVFTLVRGAIILWYPYNILDVTRIGYGGVSVNIIGIFILFLAIAGVLALLDRWIGSNSSKGIGLLRE</sequence>
<feature type="transmembrane region" description="Helical" evidence="1">
    <location>
        <begin position="130"/>
        <end position="147"/>
    </location>
</feature>
<dbReference type="RefSeq" id="WP_375517377.1">
    <property type="nucleotide sequence ID" value="NZ_JBHILI010000008.1"/>
</dbReference>
<evidence type="ECO:0000313" key="2">
    <source>
        <dbReference type="EMBL" id="MFB5737695.1"/>
    </source>
</evidence>
<dbReference type="InterPro" id="IPR049713">
    <property type="entry name" value="Pr6Pr-like"/>
</dbReference>
<keyword evidence="3" id="KW-1185">Reference proteome</keyword>
<accession>A0ABV5BRA4</accession>
<reference evidence="2 3" key="1">
    <citation type="submission" date="2024-09" db="EMBL/GenBank/DDBJ databases">
        <title>Taxonomic and Genotyping Characterization of Leptospira Strains isolated from Multiple Sources in Colombia highlights the importance of intermediate species.</title>
        <authorList>
            <person name="Torres Higuera L."/>
            <person name="Rojas Tapias D."/>
            <person name="Jimenez Velasquez S."/>
            <person name="Renjifo Ibanez C."/>
        </authorList>
    </citation>
    <scope>NUCLEOTIDE SEQUENCE [LARGE SCALE GENOMIC DNA]</scope>
    <source>
        <strain evidence="2 3">Lep080</strain>
    </source>
</reference>
<keyword evidence="1" id="KW-0812">Transmembrane</keyword>
<proteinExistence type="predicted"/>
<dbReference type="Proteomes" id="UP001580391">
    <property type="component" value="Unassembled WGS sequence"/>
</dbReference>
<comment type="caution">
    <text evidence="2">The sequence shown here is derived from an EMBL/GenBank/DDBJ whole genome shotgun (WGS) entry which is preliminary data.</text>
</comment>
<feature type="transmembrane region" description="Helical" evidence="1">
    <location>
        <begin position="12"/>
        <end position="33"/>
    </location>
</feature>
<evidence type="ECO:0000313" key="3">
    <source>
        <dbReference type="Proteomes" id="UP001580391"/>
    </source>
</evidence>
<feature type="transmembrane region" description="Helical" evidence="1">
    <location>
        <begin position="91"/>
        <end position="110"/>
    </location>
</feature>
<feature type="transmembrane region" description="Helical" evidence="1">
    <location>
        <begin position="154"/>
        <end position="177"/>
    </location>
</feature>
<dbReference type="NCBIfam" id="NF038065">
    <property type="entry name" value="Pr6Pr"/>
    <property type="match status" value="1"/>
</dbReference>
<keyword evidence="1" id="KW-0472">Membrane</keyword>
<feature type="transmembrane region" description="Helical" evidence="1">
    <location>
        <begin position="189"/>
        <end position="213"/>
    </location>
</feature>
<name>A0ABV5BRA4_9LEPT</name>
<feature type="transmembrane region" description="Helical" evidence="1">
    <location>
        <begin position="60"/>
        <end position="79"/>
    </location>
</feature>
<protein>
    <submittedName>
        <fullName evidence="2">Pr6Pr family membrane protein</fullName>
    </submittedName>
</protein>